<feature type="transmembrane region" description="Helical" evidence="1">
    <location>
        <begin position="144"/>
        <end position="164"/>
    </location>
</feature>
<evidence type="ECO:0000313" key="2">
    <source>
        <dbReference type="EMBL" id="NMB91482.1"/>
    </source>
</evidence>
<feature type="transmembrane region" description="Helical" evidence="1">
    <location>
        <begin position="287"/>
        <end position="306"/>
    </location>
</feature>
<feature type="transmembrane region" description="Helical" evidence="1">
    <location>
        <begin position="248"/>
        <end position="266"/>
    </location>
</feature>
<evidence type="ECO:0000313" key="3">
    <source>
        <dbReference type="Proteomes" id="UP000590542"/>
    </source>
</evidence>
<proteinExistence type="predicted"/>
<keyword evidence="1" id="KW-1133">Transmembrane helix</keyword>
<feature type="transmembrane region" description="Helical" evidence="1">
    <location>
        <begin position="80"/>
        <end position="96"/>
    </location>
</feature>
<evidence type="ECO:0000256" key="1">
    <source>
        <dbReference type="SAM" id="Phobius"/>
    </source>
</evidence>
<dbReference type="EMBL" id="JAAZNV010000006">
    <property type="protein sequence ID" value="NMB91482.1"/>
    <property type="molecule type" value="Genomic_DNA"/>
</dbReference>
<organism evidence="2 3">
    <name type="scientific">candidate division WWE3 bacterium</name>
    <dbReference type="NCBI Taxonomy" id="2053526"/>
    <lineage>
        <taxon>Bacteria</taxon>
        <taxon>Katanobacteria</taxon>
    </lineage>
</organism>
<name>A0A7X9E718_UNCKA</name>
<sequence>MSSSMFKVDLITHVFVNVCAALLNPVLEANILLFVALILSFYFSFVLLNELKLSKILCLSISVLFTFSEYFVYRVVSYTTNLYSVFTFPFVAYLLVKKTKSYYMGLFVSFLTYVSSYYGFFSLIIVICWYLFTFFTDKKVRIKNVLKDMTFVLFVLLACLLPFYNSHLASNLPVFGKYNNVVSPFNREIVYRPIQDFYNLSFRPWYFFIPPKSSLFFGDLSKRLYKKIESTNYYLADDYMEEEMGGSYMGWHFLLGMGFVAVLLLLKKFKKKEYPIFKTVYENQEMIVRSFFIIFCILLISGPPSFTIRGITFYTPSYLLYYIVPVFRTLVRWAVVIYLFVLIINSYLVQDLYDLMKNTWQKVLFIVVFLSLNFVIFAIKIPVINVSKPPLEISYLKEKYPGSVPYAVYPKGDYYSIFWIISHEDLLINPVNFVNYETGFNSNEFSKNLITEEGIEEFLSFNPRYLIYYEEKISGSDLERIAKINSKIVVKEDITRFLEKELDKGVKVGESIIFEIK</sequence>
<accession>A0A7X9E718</accession>
<comment type="caution">
    <text evidence="2">The sequence shown here is derived from an EMBL/GenBank/DDBJ whole genome shotgun (WGS) entry which is preliminary data.</text>
</comment>
<feature type="transmembrane region" description="Helical" evidence="1">
    <location>
        <begin position="363"/>
        <end position="384"/>
    </location>
</feature>
<dbReference type="Proteomes" id="UP000590542">
    <property type="component" value="Unassembled WGS sequence"/>
</dbReference>
<keyword evidence="1" id="KW-0812">Transmembrane</keyword>
<feature type="transmembrane region" description="Helical" evidence="1">
    <location>
        <begin position="31"/>
        <end position="48"/>
    </location>
</feature>
<feature type="transmembrane region" description="Helical" evidence="1">
    <location>
        <begin position="318"/>
        <end position="343"/>
    </location>
</feature>
<gene>
    <name evidence="2" type="ORF">GYA37_01380</name>
</gene>
<feature type="transmembrane region" description="Helical" evidence="1">
    <location>
        <begin position="102"/>
        <end position="132"/>
    </location>
</feature>
<keyword evidence="1" id="KW-0472">Membrane</keyword>
<dbReference type="AlphaFoldDB" id="A0A7X9E718"/>
<reference evidence="2 3" key="1">
    <citation type="journal article" date="2020" name="Biotechnol. Biofuels">
        <title>New insights from the biogas microbiome by comprehensive genome-resolved metagenomics of nearly 1600 species originating from multiple anaerobic digesters.</title>
        <authorList>
            <person name="Campanaro S."/>
            <person name="Treu L."/>
            <person name="Rodriguez-R L.M."/>
            <person name="Kovalovszki A."/>
            <person name="Ziels R.M."/>
            <person name="Maus I."/>
            <person name="Zhu X."/>
            <person name="Kougias P.G."/>
            <person name="Basile A."/>
            <person name="Luo G."/>
            <person name="Schluter A."/>
            <person name="Konstantinidis K.T."/>
            <person name="Angelidaki I."/>
        </authorList>
    </citation>
    <scope>NUCLEOTIDE SEQUENCE [LARGE SCALE GENOMIC DNA]</scope>
    <source>
        <strain evidence="2">AS27yjCOA_202</strain>
    </source>
</reference>
<protein>
    <submittedName>
        <fullName evidence="2">YfhO family protein</fullName>
    </submittedName>
</protein>